<evidence type="ECO:0000256" key="7">
    <source>
        <dbReference type="SAM" id="SignalP"/>
    </source>
</evidence>
<comment type="caution">
    <text evidence="9">The sequence shown here is derived from an EMBL/GenBank/DDBJ whole genome shotgun (WGS) entry which is preliminary data.</text>
</comment>
<accession>A0AAV8WMP3</accession>
<keyword evidence="10" id="KW-1185">Reference proteome</keyword>
<evidence type="ECO:0000256" key="2">
    <source>
        <dbReference type="ARBA" id="ARBA00022729"/>
    </source>
</evidence>
<evidence type="ECO:0000256" key="1">
    <source>
        <dbReference type="ARBA" id="ARBA00010701"/>
    </source>
</evidence>
<evidence type="ECO:0000313" key="10">
    <source>
        <dbReference type="Proteomes" id="UP001162156"/>
    </source>
</evidence>
<keyword evidence="5" id="KW-0443">Lipid metabolism</keyword>
<gene>
    <name evidence="9" type="ORF">NQ314_019512</name>
</gene>
<feature type="chain" id="PRO_5043978749" description="AB hydrolase-1 domain-containing protein" evidence="7">
    <location>
        <begin position="19"/>
        <end position="379"/>
    </location>
</feature>
<dbReference type="PANTHER" id="PTHR11005">
    <property type="entry name" value="LYSOSOMAL ACID LIPASE-RELATED"/>
    <property type="match status" value="1"/>
</dbReference>
<name>A0AAV8WMP3_9CUCU</name>
<evidence type="ECO:0000259" key="8">
    <source>
        <dbReference type="Pfam" id="PF00561"/>
    </source>
</evidence>
<dbReference type="GO" id="GO:0016787">
    <property type="term" value="F:hydrolase activity"/>
    <property type="evidence" value="ECO:0007669"/>
    <property type="project" value="UniProtKB-KW"/>
</dbReference>
<sequence>MLWIHILVGFLFLENIATVRVCETFSDYFVKNSKKCWNNTDAELNAYKKVKIVQMVCKIKYFNFLAHVLNEMGYDVWLVNFRGTRYSTGHEYLTVDNLEYWSFSFHEMGIYDLPKALNLVLKTTNKRSIYIGYSMGTTVSYVFSSELPVEASSYLKGIISLAPVAHLSKIKSILKYGAPFWPMIKPAVTFIWKGKVLPRNDAKGKFCGKDVTNMYICEFIKVPIFGDDYEQMDPVNRPVINILNPDTIGINVVTHYDQIINSGKFQQKDFGRTKNIEIYDAPKPPVYNLSNINIPVSLFVGPNDWLATPKVSKGNILEITSAKCNLRYIAHKKWSHGDFITAKDIKPLLNDLVAIEITNIELCSINQVRQDYTTTNLLK</sequence>
<dbReference type="Proteomes" id="UP001162156">
    <property type="component" value="Unassembled WGS sequence"/>
</dbReference>
<dbReference type="InterPro" id="IPR000073">
    <property type="entry name" value="AB_hydrolase_1"/>
</dbReference>
<feature type="domain" description="AB hydrolase-1" evidence="8">
    <location>
        <begin position="65"/>
        <end position="166"/>
    </location>
</feature>
<dbReference type="Pfam" id="PF00561">
    <property type="entry name" value="Abhydrolase_1"/>
    <property type="match status" value="1"/>
</dbReference>
<keyword evidence="3" id="KW-0378">Hydrolase</keyword>
<keyword evidence="2 7" id="KW-0732">Signal</keyword>
<evidence type="ECO:0000256" key="4">
    <source>
        <dbReference type="ARBA" id="ARBA00022963"/>
    </source>
</evidence>
<reference evidence="9" key="1">
    <citation type="journal article" date="2023" name="Insect Mol. Biol.">
        <title>Genome sequencing provides insights into the evolution of gene families encoding plant cell wall-degrading enzymes in longhorned beetles.</title>
        <authorList>
            <person name="Shin N.R."/>
            <person name="Okamura Y."/>
            <person name="Kirsch R."/>
            <person name="Pauchet Y."/>
        </authorList>
    </citation>
    <scope>NUCLEOTIDE SEQUENCE</scope>
    <source>
        <strain evidence="9">RBIC_L_NR</strain>
    </source>
</reference>
<feature type="signal peptide" evidence="7">
    <location>
        <begin position="1"/>
        <end position="18"/>
    </location>
</feature>
<comment type="similarity">
    <text evidence="1">Belongs to the AB hydrolase superfamily. Lipase family.</text>
</comment>
<keyword evidence="6" id="KW-0325">Glycoprotein</keyword>
<organism evidence="9 10">
    <name type="scientific">Rhamnusium bicolor</name>
    <dbReference type="NCBI Taxonomy" id="1586634"/>
    <lineage>
        <taxon>Eukaryota</taxon>
        <taxon>Metazoa</taxon>
        <taxon>Ecdysozoa</taxon>
        <taxon>Arthropoda</taxon>
        <taxon>Hexapoda</taxon>
        <taxon>Insecta</taxon>
        <taxon>Pterygota</taxon>
        <taxon>Neoptera</taxon>
        <taxon>Endopterygota</taxon>
        <taxon>Coleoptera</taxon>
        <taxon>Polyphaga</taxon>
        <taxon>Cucujiformia</taxon>
        <taxon>Chrysomeloidea</taxon>
        <taxon>Cerambycidae</taxon>
        <taxon>Lepturinae</taxon>
        <taxon>Rhagiini</taxon>
        <taxon>Rhamnusium</taxon>
    </lineage>
</organism>
<evidence type="ECO:0000256" key="3">
    <source>
        <dbReference type="ARBA" id="ARBA00022801"/>
    </source>
</evidence>
<evidence type="ECO:0000313" key="9">
    <source>
        <dbReference type="EMBL" id="KAJ8927984.1"/>
    </source>
</evidence>
<dbReference type="FunFam" id="3.40.50.1820:FF:000057">
    <property type="entry name" value="Lipase"/>
    <property type="match status" value="1"/>
</dbReference>
<dbReference type="EMBL" id="JANEYF010005500">
    <property type="protein sequence ID" value="KAJ8927984.1"/>
    <property type="molecule type" value="Genomic_DNA"/>
</dbReference>
<dbReference type="InterPro" id="IPR029058">
    <property type="entry name" value="AB_hydrolase_fold"/>
</dbReference>
<dbReference type="AlphaFoldDB" id="A0AAV8WMP3"/>
<evidence type="ECO:0000256" key="6">
    <source>
        <dbReference type="ARBA" id="ARBA00023180"/>
    </source>
</evidence>
<dbReference type="Gene3D" id="3.40.50.1820">
    <property type="entry name" value="alpha/beta hydrolase"/>
    <property type="match status" value="1"/>
</dbReference>
<proteinExistence type="inferred from homology"/>
<evidence type="ECO:0000256" key="5">
    <source>
        <dbReference type="ARBA" id="ARBA00023098"/>
    </source>
</evidence>
<dbReference type="SUPFAM" id="SSF53474">
    <property type="entry name" value="alpha/beta-Hydrolases"/>
    <property type="match status" value="1"/>
</dbReference>
<protein>
    <recommendedName>
        <fullName evidence="8">AB hydrolase-1 domain-containing protein</fullName>
    </recommendedName>
</protein>
<dbReference type="GO" id="GO:0016042">
    <property type="term" value="P:lipid catabolic process"/>
    <property type="evidence" value="ECO:0007669"/>
    <property type="project" value="UniProtKB-KW"/>
</dbReference>
<keyword evidence="4" id="KW-0442">Lipid degradation</keyword>